<keyword evidence="4" id="KW-0288">FMN</keyword>
<dbReference type="GO" id="GO:0006747">
    <property type="term" value="P:FAD biosynthetic process"/>
    <property type="evidence" value="ECO:0007669"/>
    <property type="project" value="TreeGrafter"/>
</dbReference>
<accession>A0AAF3EER0</accession>
<dbReference type="Proteomes" id="UP000887575">
    <property type="component" value="Unassembled WGS sequence"/>
</dbReference>
<evidence type="ECO:0000256" key="12">
    <source>
        <dbReference type="ARBA" id="ARBA00049494"/>
    </source>
</evidence>
<dbReference type="WBParaSite" id="MBELARI_LOCUS12449">
    <property type="protein sequence ID" value="MBELARI_LOCUS12449"/>
    <property type="gene ID" value="MBELARI_LOCUS12449"/>
</dbReference>
<dbReference type="GO" id="GO:0005524">
    <property type="term" value="F:ATP binding"/>
    <property type="evidence" value="ECO:0007669"/>
    <property type="project" value="UniProtKB-KW"/>
</dbReference>
<organism evidence="15 16">
    <name type="scientific">Mesorhabditis belari</name>
    <dbReference type="NCBI Taxonomy" id="2138241"/>
    <lineage>
        <taxon>Eukaryota</taxon>
        <taxon>Metazoa</taxon>
        <taxon>Ecdysozoa</taxon>
        <taxon>Nematoda</taxon>
        <taxon>Chromadorea</taxon>
        <taxon>Rhabditida</taxon>
        <taxon>Rhabditina</taxon>
        <taxon>Rhabditomorpha</taxon>
        <taxon>Rhabditoidea</taxon>
        <taxon>Rhabditidae</taxon>
        <taxon>Mesorhabditinae</taxon>
        <taxon>Mesorhabditis</taxon>
    </lineage>
</organism>
<evidence type="ECO:0000313" key="15">
    <source>
        <dbReference type="Proteomes" id="UP000887575"/>
    </source>
</evidence>
<feature type="domain" description="FAD synthase middle" evidence="14">
    <location>
        <begin position="83"/>
        <end position="158"/>
    </location>
</feature>
<keyword evidence="6" id="KW-0548">Nucleotidyltransferase</keyword>
<evidence type="ECO:0000256" key="6">
    <source>
        <dbReference type="ARBA" id="ARBA00022695"/>
    </source>
</evidence>
<evidence type="ECO:0000256" key="2">
    <source>
        <dbReference type="ARBA" id="ARBA00012393"/>
    </source>
</evidence>
<dbReference type="AlphaFoldDB" id="A0AAF3EER0"/>
<keyword evidence="9" id="KW-0067">ATP-binding</keyword>
<keyword evidence="5" id="KW-0808">Transferase</keyword>
<evidence type="ECO:0000256" key="7">
    <source>
        <dbReference type="ARBA" id="ARBA00022741"/>
    </source>
</evidence>
<keyword evidence="3" id="KW-0285">Flavoprotein</keyword>
<evidence type="ECO:0000259" key="14">
    <source>
        <dbReference type="Pfam" id="PF24102"/>
    </source>
</evidence>
<keyword evidence="8" id="KW-0274">FAD</keyword>
<dbReference type="Gene3D" id="3.40.50.620">
    <property type="entry name" value="HUPs"/>
    <property type="match status" value="1"/>
</dbReference>
<evidence type="ECO:0000256" key="5">
    <source>
        <dbReference type="ARBA" id="ARBA00022679"/>
    </source>
</evidence>
<comment type="catalytic activity">
    <reaction evidence="12">
        <text>FMN + ATP + H(+) = FAD + diphosphate</text>
        <dbReference type="Rhea" id="RHEA:17237"/>
        <dbReference type="ChEBI" id="CHEBI:15378"/>
        <dbReference type="ChEBI" id="CHEBI:30616"/>
        <dbReference type="ChEBI" id="CHEBI:33019"/>
        <dbReference type="ChEBI" id="CHEBI:57692"/>
        <dbReference type="ChEBI" id="CHEBI:58210"/>
        <dbReference type="EC" id="2.7.7.2"/>
    </reaction>
</comment>
<dbReference type="InterPro" id="IPR002500">
    <property type="entry name" value="PAPS_reduct_dom"/>
</dbReference>
<feature type="domain" description="Phosphoadenosine phosphosulphate reductase" evidence="13">
    <location>
        <begin position="207"/>
        <end position="289"/>
    </location>
</feature>
<evidence type="ECO:0000256" key="8">
    <source>
        <dbReference type="ARBA" id="ARBA00022827"/>
    </source>
</evidence>
<dbReference type="Pfam" id="PF01507">
    <property type="entry name" value="PAPS_reduct"/>
    <property type="match status" value="1"/>
</dbReference>
<dbReference type="Pfam" id="PF24102">
    <property type="entry name" value="FLAD1_M"/>
    <property type="match status" value="1"/>
</dbReference>
<dbReference type="InterPro" id="IPR056596">
    <property type="entry name" value="FLAD1_M"/>
</dbReference>
<keyword evidence="15" id="KW-1185">Reference proteome</keyword>
<dbReference type="EC" id="2.7.7.2" evidence="2"/>
<comment type="pathway">
    <text evidence="1">Cofactor biosynthesis; FAD biosynthesis; FAD from FMN: step 1/1.</text>
</comment>
<evidence type="ECO:0000313" key="16">
    <source>
        <dbReference type="WBParaSite" id="MBELARI_LOCUS12449"/>
    </source>
</evidence>
<evidence type="ECO:0000256" key="4">
    <source>
        <dbReference type="ARBA" id="ARBA00022643"/>
    </source>
</evidence>
<dbReference type="GO" id="GO:0003919">
    <property type="term" value="F:FMN adenylyltransferase activity"/>
    <property type="evidence" value="ECO:0007669"/>
    <property type="project" value="UniProtKB-EC"/>
</dbReference>
<proteinExistence type="predicted"/>
<evidence type="ECO:0000256" key="3">
    <source>
        <dbReference type="ARBA" id="ARBA00022630"/>
    </source>
</evidence>
<dbReference type="PANTHER" id="PTHR23293">
    <property type="entry name" value="FAD SYNTHETASE-RELATED FMN ADENYLYLTRANSFERASE"/>
    <property type="match status" value="1"/>
</dbReference>
<reference evidence="16" key="1">
    <citation type="submission" date="2024-02" db="UniProtKB">
        <authorList>
            <consortium name="WormBaseParasite"/>
        </authorList>
    </citation>
    <scope>IDENTIFICATION</scope>
</reference>
<dbReference type="SUPFAM" id="SSF52402">
    <property type="entry name" value="Adenine nucleotide alpha hydrolases-like"/>
    <property type="match status" value="1"/>
</dbReference>
<keyword evidence="7" id="KW-0547">Nucleotide-binding</keyword>
<evidence type="ECO:0000259" key="13">
    <source>
        <dbReference type="Pfam" id="PF01507"/>
    </source>
</evidence>
<evidence type="ECO:0000256" key="1">
    <source>
        <dbReference type="ARBA" id="ARBA00004726"/>
    </source>
</evidence>
<sequence length="322" mass="36991">MLSLPHANGHSLCMEKFAHTSSIATIPRSATLRWGREKGTGERGKYPIVQVKNIVAFPGVPRFCELAFDNIEEELFPSTEFRPIFRETIYANKSEFEFSDELTKTADNFEGRVEIGSYPDFNNNYYKTKLIVESENEEDGAKAVEELKKIIAENLVYYDAKPWLNTVQKWNAFRERKLVSNPNFVAKMYNIVVMELPGPLIIGVSSLKEQRPQIVPVLMGSRASDPNGKYMKSKVEWTDSDWPRVLRVCPILPWSYQDVWMMLRGLCVHYCQLYDQGYTSLGGRETTVPNEMLRIESSGNIRYCPAYALNDGNEERKGRKNK</sequence>
<dbReference type="InterPro" id="IPR014729">
    <property type="entry name" value="Rossmann-like_a/b/a_fold"/>
</dbReference>
<evidence type="ECO:0000256" key="9">
    <source>
        <dbReference type="ARBA" id="ARBA00022840"/>
    </source>
</evidence>
<evidence type="ECO:0000256" key="11">
    <source>
        <dbReference type="ARBA" id="ARBA00031871"/>
    </source>
</evidence>
<evidence type="ECO:0000256" key="10">
    <source>
        <dbReference type="ARBA" id="ARBA00031145"/>
    </source>
</evidence>
<protein>
    <recommendedName>
        <fullName evidence="2">FAD synthase</fullName>
        <ecNumber evidence="2">2.7.7.2</ecNumber>
    </recommendedName>
    <alternativeName>
        <fullName evidence="10">FAD pyrophosphorylase</fullName>
    </alternativeName>
    <alternativeName>
        <fullName evidence="11">FMN adenylyltransferase</fullName>
    </alternativeName>
</protein>
<name>A0AAF3EER0_9BILA</name>
<dbReference type="PANTHER" id="PTHR23293:SF9">
    <property type="entry name" value="FAD SYNTHASE"/>
    <property type="match status" value="1"/>
</dbReference>